<gene>
    <name evidence="2" type="ORF">F0344_12530</name>
</gene>
<feature type="compositionally biased region" description="Low complexity" evidence="1">
    <location>
        <begin position="55"/>
        <end position="66"/>
    </location>
</feature>
<dbReference type="EMBL" id="CP045702">
    <property type="protein sequence ID" value="QNE75333.1"/>
    <property type="molecule type" value="Genomic_DNA"/>
</dbReference>
<feature type="region of interest" description="Disordered" evidence="1">
    <location>
        <begin position="55"/>
        <end position="113"/>
    </location>
</feature>
<reference evidence="3" key="1">
    <citation type="submission" date="2019-10" db="EMBL/GenBank/DDBJ databases">
        <title>Antimicrobial potential of Antarctic Bacteria.</title>
        <authorList>
            <person name="Benaud N."/>
            <person name="Edwards R.J."/>
            <person name="Ferrari B.C."/>
        </authorList>
    </citation>
    <scope>NUCLEOTIDE SEQUENCE [LARGE SCALE GENOMIC DNA]</scope>
    <source>
        <strain evidence="3">NBSH44</strain>
    </source>
</reference>
<protein>
    <submittedName>
        <fullName evidence="2">Uncharacterized protein</fullName>
    </submittedName>
</protein>
<keyword evidence="3" id="KW-1185">Reference proteome</keyword>
<proteinExistence type="predicted"/>
<sequence length="113" mass="11945">MKITACDLDKLTPAKTYTITPEGEEPVDLDLCGTHAAPIEELIQQAKGAQVAAPAEARTAPAPAVKRVTRKTTAKKAAAKKTPAKKTPAKTASRAPKIMTLEEIEAQKQAQKG</sequence>
<evidence type="ECO:0000313" key="2">
    <source>
        <dbReference type="EMBL" id="QNE75333.1"/>
    </source>
</evidence>
<feature type="compositionally biased region" description="Basic residues" evidence="1">
    <location>
        <begin position="67"/>
        <end position="88"/>
    </location>
</feature>
<dbReference type="Proteomes" id="UP000515307">
    <property type="component" value="Chromosome"/>
</dbReference>
<dbReference type="KEGG" id="sfiy:F0344_12530"/>
<dbReference type="RefSeq" id="WP_185298867.1">
    <property type="nucleotide sequence ID" value="NZ_CP045702.1"/>
</dbReference>
<name>A0A7G7BJ18_9ACTN</name>
<accession>A0A7G7BJ18</accession>
<organism evidence="2 3">
    <name type="scientific">Streptomyces finlayi</name>
    <dbReference type="NCBI Taxonomy" id="67296"/>
    <lineage>
        <taxon>Bacteria</taxon>
        <taxon>Bacillati</taxon>
        <taxon>Actinomycetota</taxon>
        <taxon>Actinomycetes</taxon>
        <taxon>Kitasatosporales</taxon>
        <taxon>Streptomycetaceae</taxon>
        <taxon>Streptomyces</taxon>
    </lineage>
</organism>
<dbReference type="AlphaFoldDB" id="A0A7G7BJ18"/>
<evidence type="ECO:0000256" key="1">
    <source>
        <dbReference type="SAM" id="MobiDB-lite"/>
    </source>
</evidence>
<evidence type="ECO:0000313" key="3">
    <source>
        <dbReference type="Proteomes" id="UP000515307"/>
    </source>
</evidence>